<feature type="compositionally biased region" description="Acidic residues" evidence="5">
    <location>
        <begin position="381"/>
        <end position="395"/>
    </location>
</feature>
<evidence type="ECO:0000256" key="2">
    <source>
        <dbReference type="ARBA" id="ARBA00017589"/>
    </source>
</evidence>
<evidence type="ECO:0000313" key="6">
    <source>
        <dbReference type="EMBL" id="RKP26273.1"/>
    </source>
</evidence>
<comment type="subcellular location">
    <subcellularLocation>
        <location evidence="1">Nucleus</location>
    </subcellularLocation>
</comment>
<keyword evidence="4" id="KW-0539">Nucleus</keyword>
<reference evidence="7" key="1">
    <citation type="journal article" date="2018" name="Nat. Microbiol.">
        <title>Leveraging single-cell genomics to expand the fungal tree of life.</title>
        <authorList>
            <person name="Ahrendt S.R."/>
            <person name="Quandt C.A."/>
            <person name="Ciobanu D."/>
            <person name="Clum A."/>
            <person name="Salamov A."/>
            <person name="Andreopoulos B."/>
            <person name="Cheng J.F."/>
            <person name="Woyke T."/>
            <person name="Pelin A."/>
            <person name="Henrissat B."/>
            <person name="Reynolds N.K."/>
            <person name="Benny G.L."/>
            <person name="Smith M.E."/>
            <person name="James T.Y."/>
            <person name="Grigoriev I.V."/>
        </authorList>
    </citation>
    <scope>NUCLEOTIDE SEQUENCE [LARGE SCALE GENOMIC DNA]</scope>
    <source>
        <strain evidence="7">Benny S71-1</strain>
    </source>
</reference>
<evidence type="ECO:0000256" key="3">
    <source>
        <dbReference type="ARBA" id="ARBA00022705"/>
    </source>
</evidence>
<dbReference type="Gene3D" id="3.90.1030.20">
    <property type="entry name" value="DNA polymerase delta, p66 (Cdc27) subunit, wHTH domain"/>
    <property type="match status" value="1"/>
</dbReference>
<dbReference type="PANTHER" id="PTHR17598:SF13">
    <property type="entry name" value="DNA POLYMERASE DELTA SUBUNIT 3"/>
    <property type="match status" value="1"/>
</dbReference>
<feature type="compositionally biased region" description="Low complexity" evidence="5">
    <location>
        <begin position="247"/>
        <end position="270"/>
    </location>
</feature>
<dbReference type="GO" id="GO:1904161">
    <property type="term" value="P:DNA synthesis involved in UV-damage excision repair"/>
    <property type="evidence" value="ECO:0007669"/>
    <property type="project" value="TreeGrafter"/>
</dbReference>
<feature type="compositionally biased region" description="Basic and acidic residues" evidence="5">
    <location>
        <begin position="173"/>
        <end position="190"/>
    </location>
</feature>
<feature type="region of interest" description="Disordered" evidence="5">
    <location>
        <begin position="160"/>
        <end position="446"/>
    </location>
</feature>
<dbReference type="GO" id="GO:0043625">
    <property type="term" value="C:delta DNA polymerase complex"/>
    <property type="evidence" value="ECO:0007669"/>
    <property type="project" value="InterPro"/>
</dbReference>
<feature type="compositionally biased region" description="Low complexity" evidence="5">
    <location>
        <begin position="417"/>
        <end position="433"/>
    </location>
</feature>
<feature type="compositionally biased region" description="Low complexity" evidence="5">
    <location>
        <begin position="191"/>
        <end position="229"/>
    </location>
</feature>
<dbReference type="OrthoDB" id="514823at2759"/>
<feature type="compositionally biased region" description="Low complexity" evidence="5">
    <location>
        <begin position="317"/>
        <end position="333"/>
    </location>
</feature>
<dbReference type="InterPro" id="IPR041913">
    <property type="entry name" value="POLD3_sf"/>
</dbReference>
<protein>
    <recommendedName>
        <fullName evidence="2">DNA polymerase delta subunit 3</fullName>
    </recommendedName>
</protein>
<dbReference type="AlphaFoldDB" id="A0A4P9Z1A6"/>
<evidence type="ECO:0000256" key="1">
    <source>
        <dbReference type="ARBA" id="ARBA00004123"/>
    </source>
</evidence>
<accession>A0A4P9Z1A6</accession>
<keyword evidence="3" id="KW-0235">DNA replication</keyword>
<evidence type="ECO:0000313" key="7">
    <source>
        <dbReference type="Proteomes" id="UP000278143"/>
    </source>
</evidence>
<dbReference type="GO" id="GO:0006271">
    <property type="term" value="P:DNA strand elongation involved in DNA replication"/>
    <property type="evidence" value="ECO:0007669"/>
    <property type="project" value="TreeGrafter"/>
</dbReference>
<keyword evidence="7" id="KW-1185">Reference proteome</keyword>
<gene>
    <name evidence="6" type="ORF">SYNPS1DRAFT_28027</name>
</gene>
<dbReference type="Pfam" id="PF09507">
    <property type="entry name" value="CDC27"/>
    <property type="match status" value="1"/>
</dbReference>
<organism evidence="6 7">
    <name type="scientific">Syncephalis pseudoplumigaleata</name>
    <dbReference type="NCBI Taxonomy" id="1712513"/>
    <lineage>
        <taxon>Eukaryota</taxon>
        <taxon>Fungi</taxon>
        <taxon>Fungi incertae sedis</taxon>
        <taxon>Zoopagomycota</taxon>
        <taxon>Zoopagomycotina</taxon>
        <taxon>Zoopagomycetes</taxon>
        <taxon>Zoopagales</taxon>
        <taxon>Piptocephalidaceae</taxon>
        <taxon>Syncephalis</taxon>
    </lineage>
</organism>
<dbReference type="PANTHER" id="PTHR17598">
    <property type="entry name" value="DNA POLYMERASE DELTA SUBUNIT 3"/>
    <property type="match status" value="1"/>
</dbReference>
<evidence type="ECO:0000256" key="4">
    <source>
        <dbReference type="ARBA" id="ARBA00023242"/>
    </source>
</evidence>
<evidence type="ECO:0000256" key="5">
    <source>
        <dbReference type="SAM" id="MobiDB-lite"/>
    </source>
</evidence>
<dbReference type="EMBL" id="KZ989467">
    <property type="protein sequence ID" value="RKP26273.1"/>
    <property type="molecule type" value="Genomic_DNA"/>
</dbReference>
<sequence>MLDDPMEVDGSVVADALRLLETWIIEEERLVTFGMLAAELSVNVNLAKRLLYTFAQSERKRRQETSGAVDAADRREVACLYCVSGWTSKEGTQAASASSARHGVDNGRPACQIMRIVSEDALEETKAQLDKVTGVHVYALTPGPAKKDVANSIAASVVAHQREQSTKTAARPFAEKADNIVRDKHEERKPASQPSSVSSSMSSSVQSRPSTSSTSKTSSMSKTSAPAKPASHDPRRGFFAGHANKPQAKSSGQTTTTAKSSKTAKTASAGEDATAQKSRKRRIINEASDDDDDFVAPTEERPKASIPVEDLFDTEMADPPAASPATPASNDDATATESSAMDATPSEASMPAKDERPRKRGRRRVTRRKTFKNERGYMVTEEVEDWESYSEDDSTDQQTGTGTRAASQSAAGRSDAAKTNAAATTRTASTAGASGQQRSLLSFFKK</sequence>
<feature type="compositionally biased region" description="Basic residues" evidence="5">
    <location>
        <begin position="358"/>
        <end position="370"/>
    </location>
</feature>
<name>A0A4P9Z1A6_9FUNG</name>
<dbReference type="InterPro" id="IPR019038">
    <property type="entry name" value="POLD3"/>
</dbReference>
<dbReference type="Proteomes" id="UP000278143">
    <property type="component" value="Unassembled WGS sequence"/>
</dbReference>
<dbReference type="GO" id="GO:0006297">
    <property type="term" value="P:nucleotide-excision repair, DNA gap filling"/>
    <property type="evidence" value="ECO:0007669"/>
    <property type="project" value="TreeGrafter"/>
</dbReference>
<dbReference type="GO" id="GO:0003887">
    <property type="term" value="F:DNA-directed DNA polymerase activity"/>
    <property type="evidence" value="ECO:0007669"/>
    <property type="project" value="TreeGrafter"/>
</dbReference>
<proteinExistence type="predicted"/>